<proteinExistence type="predicted"/>
<dbReference type="EMBL" id="GBXM01031035">
    <property type="protein sequence ID" value="JAH77542.1"/>
    <property type="molecule type" value="Transcribed_RNA"/>
</dbReference>
<reference evidence="1" key="1">
    <citation type="submission" date="2014-11" db="EMBL/GenBank/DDBJ databases">
        <authorList>
            <person name="Amaro Gonzalez C."/>
        </authorList>
    </citation>
    <scope>NUCLEOTIDE SEQUENCE</scope>
</reference>
<reference evidence="1" key="2">
    <citation type="journal article" date="2015" name="Fish Shellfish Immunol.">
        <title>Early steps in the European eel (Anguilla anguilla)-Vibrio vulnificus interaction in the gills: Role of the RtxA13 toxin.</title>
        <authorList>
            <person name="Callol A."/>
            <person name="Pajuelo D."/>
            <person name="Ebbesson L."/>
            <person name="Teles M."/>
            <person name="MacKenzie S."/>
            <person name="Amaro C."/>
        </authorList>
    </citation>
    <scope>NUCLEOTIDE SEQUENCE</scope>
</reference>
<dbReference type="AlphaFoldDB" id="A0A0E9VHJ6"/>
<organism evidence="1">
    <name type="scientific">Anguilla anguilla</name>
    <name type="common">European freshwater eel</name>
    <name type="synonym">Muraena anguilla</name>
    <dbReference type="NCBI Taxonomy" id="7936"/>
    <lineage>
        <taxon>Eukaryota</taxon>
        <taxon>Metazoa</taxon>
        <taxon>Chordata</taxon>
        <taxon>Craniata</taxon>
        <taxon>Vertebrata</taxon>
        <taxon>Euteleostomi</taxon>
        <taxon>Actinopterygii</taxon>
        <taxon>Neopterygii</taxon>
        <taxon>Teleostei</taxon>
        <taxon>Anguilliformes</taxon>
        <taxon>Anguillidae</taxon>
        <taxon>Anguilla</taxon>
    </lineage>
</organism>
<sequence length="54" mass="6332">MHRNLFIGAVRRHFTWGKVIENHKSITEFLSVSTNHMKMHLSHSQILKCKTVCV</sequence>
<evidence type="ECO:0000313" key="1">
    <source>
        <dbReference type="EMBL" id="JAH77542.1"/>
    </source>
</evidence>
<protein>
    <submittedName>
        <fullName evidence="1">Uncharacterized protein</fullName>
    </submittedName>
</protein>
<accession>A0A0E9VHJ6</accession>
<name>A0A0E9VHJ6_ANGAN</name>